<sequence>MGNLPSGARCCRSCCCPGVRWSFDEGGRGLFIQFLERGHLDQDSPIYDTLHNDTSHLKRFIPYFQKVLPELSPEEIYWRLHFSLGALHYTITSLSRLNALSDGACNTGCFEETLERIIDYVEAGFRMAPRPKSA</sequence>
<name>A0ABU1D1Y1_9BURK</name>
<evidence type="ECO:0000313" key="2">
    <source>
        <dbReference type="EMBL" id="MDR4124406.1"/>
    </source>
</evidence>
<feature type="domain" description="PsrA tetracyclin repressor-like C-terminal" evidence="1">
    <location>
        <begin position="17"/>
        <end position="124"/>
    </location>
</feature>
<dbReference type="Pfam" id="PF17939">
    <property type="entry name" value="TetR_C_30"/>
    <property type="match status" value="1"/>
</dbReference>
<dbReference type="SUPFAM" id="SSF48498">
    <property type="entry name" value="Tetracyclin repressor-like, C-terminal domain"/>
    <property type="match status" value="1"/>
</dbReference>
<organism evidence="2 3">
    <name type="scientific">Yanghanlia caeni</name>
    <dbReference type="NCBI Taxonomy" id="3064283"/>
    <lineage>
        <taxon>Bacteria</taxon>
        <taxon>Pseudomonadati</taxon>
        <taxon>Pseudomonadota</taxon>
        <taxon>Betaproteobacteria</taxon>
        <taxon>Burkholderiales</taxon>
        <taxon>Alcaligenaceae</taxon>
        <taxon>Yanghanlia</taxon>
    </lineage>
</organism>
<comment type="caution">
    <text evidence="2">The sequence shown here is derived from an EMBL/GenBank/DDBJ whole genome shotgun (WGS) entry which is preliminary data.</text>
</comment>
<protein>
    <recommendedName>
        <fullName evidence="1">PsrA tetracyclin repressor-like C-terminal domain-containing protein</fullName>
    </recommendedName>
</protein>
<dbReference type="EMBL" id="JAUZQE010000001">
    <property type="protein sequence ID" value="MDR4124406.1"/>
    <property type="molecule type" value="Genomic_DNA"/>
</dbReference>
<gene>
    <name evidence="2" type="ORF">Q8947_00175</name>
</gene>
<dbReference type="Gene3D" id="1.10.357.10">
    <property type="entry name" value="Tetracycline Repressor, domain 2"/>
    <property type="match status" value="1"/>
</dbReference>
<proteinExistence type="predicted"/>
<reference evidence="2 3" key="1">
    <citation type="submission" date="2023-08" db="EMBL/GenBank/DDBJ databases">
        <title>Alcaligenaceae gen. nov., a novel taxon isolated from the sludge of Yixing Pesticide Factory.</title>
        <authorList>
            <person name="Ruan L."/>
        </authorList>
    </citation>
    <scope>NUCLEOTIDE SEQUENCE [LARGE SCALE GENOMIC DNA]</scope>
    <source>
        <strain evidence="2 3">LG-2</strain>
    </source>
</reference>
<dbReference type="Proteomes" id="UP001232156">
    <property type="component" value="Unassembled WGS sequence"/>
</dbReference>
<dbReference type="InterPro" id="IPR041586">
    <property type="entry name" value="PsrA_TetR_C"/>
</dbReference>
<dbReference type="InterPro" id="IPR036271">
    <property type="entry name" value="Tet_transcr_reg_TetR-rel_C_sf"/>
</dbReference>
<accession>A0ABU1D1Y1</accession>
<keyword evidence="3" id="KW-1185">Reference proteome</keyword>
<evidence type="ECO:0000313" key="3">
    <source>
        <dbReference type="Proteomes" id="UP001232156"/>
    </source>
</evidence>
<dbReference type="RefSeq" id="WP_347286148.1">
    <property type="nucleotide sequence ID" value="NZ_JAUZQE010000001.1"/>
</dbReference>
<evidence type="ECO:0000259" key="1">
    <source>
        <dbReference type="Pfam" id="PF17939"/>
    </source>
</evidence>